<evidence type="ECO:0000313" key="3">
    <source>
        <dbReference type="Proteomes" id="UP000762676"/>
    </source>
</evidence>
<proteinExistence type="predicted"/>
<protein>
    <submittedName>
        <fullName evidence="2">Uncharacterized protein</fullName>
    </submittedName>
</protein>
<keyword evidence="3" id="KW-1185">Reference proteome</keyword>
<gene>
    <name evidence="2" type="ORF">ElyMa_001806700</name>
</gene>
<feature type="region of interest" description="Disordered" evidence="1">
    <location>
        <begin position="1"/>
        <end position="22"/>
    </location>
</feature>
<sequence>MTRTSRKDSQLTGPGVARGLRPPVGASVGAWTWLSCHCPWGRLVSTDVSLNQDTITKRAVKVSGDETVSGEVQGPGSGKVRSWTKLLETEGRRRRSELDLPRVNGKTKIFRPPVLRGKACLVSCFGNNAADCSTISHR</sequence>
<evidence type="ECO:0000256" key="1">
    <source>
        <dbReference type="SAM" id="MobiDB-lite"/>
    </source>
</evidence>
<dbReference type="EMBL" id="BMAT01003661">
    <property type="protein sequence ID" value="GFR59916.1"/>
    <property type="molecule type" value="Genomic_DNA"/>
</dbReference>
<name>A0AAV4EHY0_9GAST</name>
<organism evidence="2 3">
    <name type="scientific">Elysia marginata</name>
    <dbReference type="NCBI Taxonomy" id="1093978"/>
    <lineage>
        <taxon>Eukaryota</taxon>
        <taxon>Metazoa</taxon>
        <taxon>Spiralia</taxon>
        <taxon>Lophotrochozoa</taxon>
        <taxon>Mollusca</taxon>
        <taxon>Gastropoda</taxon>
        <taxon>Heterobranchia</taxon>
        <taxon>Euthyneura</taxon>
        <taxon>Panpulmonata</taxon>
        <taxon>Sacoglossa</taxon>
        <taxon>Placobranchoidea</taxon>
        <taxon>Plakobranchidae</taxon>
        <taxon>Elysia</taxon>
    </lineage>
</organism>
<accession>A0AAV4EHY0</accession>
<dbReference type="Proteomes" id="UP000762676">
    <property type="component" value="Unassembled WGS sequence"/>
</dbReference>
<dbReference type="AlphaFoldDB" id="A0AAV4EHY0"/>
<comment type="caution">
    <text evidence="2">The sequence shown here is derived from an EMBL/GenBank/DDBJ whole genome shotgun (WGS) entry which is preliminary data.</text>
</comment>
<evidence type="ECO:0000313" key="2">
    <source>
        <dbReference type="EMBL" id="GFR59916.1"/>
    </source>
</evidence>
<reference evidence="2 3" key="1">
    <citation type="journal article" date="2021" name="Elife">
        <title>Chloroplast acquisition without the gene transfer in kleptoplastic sea slugs, Plakobranchus ocellatus.</title>
        <authorList>
            <person name="Maeda T."/>
            <person name="Takahashi S."/>
            <person name="Yoshida T."/>
            <person name="Shimamura S."/>
            <person name="Takaki Y."/>
            <person name="Nagai Y."/>
            <person name="Toyoda A."/>
            <person name="Suzuki Y."/>
            <person name="Arimoto A."/>
            <person name="Ishii H."/>
            <person name="Satoh N."/>
            <person name="Nishiyama T."/>
            <person name="Hasebe M."/>
            <person name="Maruyama T."/>
            <person name="Minagawa J."/>
            <person name="Obokata J."/>
            <person name="Shigenobu S."/>
        </authorList>
    </citation>
    <scope>NUCLEOTIDE SEQUENCE [LARGE SCALE GENOMIC DNA]</scope>
</reference>